<dbReference type="EMBL" id="JBHEZX010000002">
    <property type="protein sequence ID" value="MFC1408739.1"/>
    <property type="molecule type" value="Genomic_DNA"/>
</dbReference>
<sequence length="91" mass="9830">MGRLNGSAAPAAGPPSRIRVVFHSAPRMHVPADRLAPFDARIAWLSKSGPLWWLSVEDAAGPDPRPTPARPAPALRLRTRDGQERTLVAGY</sequence>
<proteinExistence type="predicted"/>
<dbReference type="InterPro" id="IPR011200">
    <property type="entry name" value="UCP012608"/>
</dbReference>
<gene>
    <name evidence="1" type="ORF">ACEZDG_05535</name>
</gene>
<name>A0ABV6V4U3_9ACTN</name>
<evidence type="ECO:0000313" key="1">
    <source>
        <dbReference type="EMBL" id="MFC1408739.1"/>
    </source>
</evidence>
<protein>
    <submittedName>
        <fullName evidence="1">DUF2332 family protein</fullName>
    </submittedName>
</protein>
<evidence type="ECO:0000313" key="2">
    <source>
        <dbReference type="Proteomes" id="UP001592582"/>
    </source>
</evidence>
<accession>A0ABV6V4U3</accession>
<dbReference type="Proteomes" id="UP001592582">
    <property type="component" value="Unassembled WGS sequence"/>
</dbReference>
<organism evidence="1 2">
    <name type="scientific">Streptacidiphilus alkalitolerans</name>
    <dbReference type="NCBI Taxonomy" id="3342712"/>
    <lineage>
        <taxon>Bacteria</taxon>
        <taxon>Bacillati</taxon>
        <taxon>Actinomycetota</taxon>
        <taxon>Actinomycetes</taxon>
        <taxon>Kitasatosporales</taxon>
        <taxon>Streptomycetaceae</taxon>
        <taxon>Streptacidiphilus</taxon>
    </lineage>
</organism>
<reference evidence="1 2" key="1">
    <citation type="submission" date="2024-09" db="EMBL/GenBank/DDBJ databases">
        <authorList>
            <person name="Lee S.D."/>
        </authorList>
    </citation>
    <scope>NUCLEOTIDE SEQUENCE [LARGE SCALE GENOMIC DNA]</scope>
    <source>
        <strain evidence="1 2">N1-1</strain>
    </source>
</reference>
<comment type="caution">
    <text evidence="1">The sequence shown here is derived from an EMBL/GenBank/DDBJ whole genome shotgun (WGS) entry which is preliminary data.</text>
</comment>
<dbReference type="Pfam" id="PF10094">
    <property type="entry name" value="DUF2332"/>
    <property type="match status" value="1"/>
</dbReference>
<keyword evidence="2" id="KW-1185">Reference proteome</keyword>